<comment type="caution">
    <text evidence="1">The sequence shown here is derived from an EMBL/GenBank/DDBJ whole genome shotgun (WGS) entry which is preliminary data.</text>
</comment>
<reference evidence="1" key="1">
    <citation type="journal article" date="2018" name="Nat. Plants">
        <title>Whole-genome landscape of Medicago truncatula symbiotic genes.</title>
        <authorList>
            <person name="Pecrix Y."/>
            <person name="Gamas P."/>
            <person name="Carrere S."/>
        </authorList>
    </citation>
    <scope>NUCLEOTIDE SEQUENCE</scope>
    <source>
        <tissue evidence="1">Leaves</tissue>
    </source>
</reference>
<evidence type="ECO:0000313" key="1">
    <source>
        <dbReference type="EMBL" id="RHN52971.1"/>
    </source>
</evidence>
<proteinExistence type="predicted"/>
<dbReference type="Gramene" id="rna37713">
    <property type="protein sequence ID" value="RHN52971.1"/>
    <property type="gene ID" value="gene37713"/>
</dbReference>
<organism evidence="1">
    <name type="scientific">Medicago truncatula</name>
    <name type="common">Barrel medic</name>
    <name type="synonym">Medicago tribuloides</name>
    <dbReference type="NCBI Taxonomy" id="3880"/>
    <lineage>
        <taxon>Eukaryota</taxon>
        <taxon>Viridiplantae</taxon>
        <taxon>Streptophyta</taxon>
        <taxon>Embryophyta</taxon>
        <taxon>Tracheophyta</taxon>
        <taxon>Spermatophyta</taxon>
        <taxon>Magnoliopsida</taxon>
        <taxon>eudicotyledons</taxon>
        <taxon>Gunneridae</taxon>
        <taxon>Pentapetalae</taxon>
        <taxon>rosids</taxon>
        <taxon>fabids</taxon>
        <taxon>Fabales</taxon>
        <taxon>Fabaceae</taxon>
        <taxon>Papilionoideae</taxon>
        <taxon>50 kb inversion clade</taxon>
        <taxon>NPAAA clade</taxon>
        <taxon>Hologalegina</taxon>
        <taxon>IRL clade</taxon>
        <taxon>Trifolieae</taxon>
        <taxon>Medicago</taxon>
    </lineage>
</organism>
<name>A0A396HKI2_MEDTR</name>
<gene>
    <name evidence="1" type="ORF">MtrunA17_Chr6g0486371</name>
</gene>
<dbReference type="AlphaFoldDB" id="A0A396HKI2"/>
<protein>
    <submittedName>
        <fullName evidence="1">Uncharacterized protein</fullName>
    </submittedName>
</protein>
<accession>A0A396HKI2</accession>
<dbReference type="EMBL" id="PSQE01000006">
    <property type="protein sequence ID" value="RHN52971.1"/>
    <property type="molecule type" value="Genomic_DNA"/>
</dbReference>
<sequence length="50" mass="6313">MIWPTLKLTWKMRIRLCCYFVHYQSPLSISRIPFFMVRRALLLWRRSKRL</sequence>
<dbReference type="Proteomes" id="UP000265566">
    <property type="component" value="Chromosome 6"/>
</dbReference>